<dbReference type="InterPro" id="IPR004843">
    <property type="entry name" value="Calcineurin-like_PHP"/>
</dbReference>
<evidence type="ECO:0000313" key="5">
    <source>
        <dbReference type="Proteomes" id="UP000238426"/>
    </source>
</evidence>
<dbReference type="PANTHER" id="PTHR45867:SF3">
    <property type="entry name" value="ACID PHOSPHATASE TYPE 7"/>
    <property type="match status" value="1"/>
</dbReference>
<feature type="domain" description="Calcineurin-like phosphoesterase" evidence="3">
    <location>
        <begin position="150"/>
        <end position="332"/>
    </location>
</feature>
<sequence length="431" mass="49005">MNNNITILKRFAISIGTLSLLFLACNSTNQLKKNSEKTTITEVIGIKPDLIREPYLQKVRKDSTIITWKTNGIAKNCYVSITERATKSNSIIKGYLTPHEGFMFNEVAISGLKPNTIYNYSIYSNGHLLAGGTDYYFKTAPKDKNSPFSFYALGDIGAKEQGSFAMEPANRITELAIKPDFGLGLGDIVYPKGESKNYDNHLFKPFKDVFKNIPFYPVAGNHDWLSVNHDENFKKEWNLPNKEYYYTFSYANTLFIGLDSRDGNFYDYEHQTVWLKKTLSENKGKFDWIVVYLHHNGKSCTYKQDYEHVISLYDVFASYNVDLVLNGHAHTYERLKPYDANGNIDSSQNNHSIYENLENQFISITIGAGGKINKKWEPNPNNNKNCDDGTIVAHSEHVASFGLISIDKKTLSFKGINSFTGDAFDEFIIKK</sequence>
<dbReference type="Gene3D" id="2.60.40.380">
    <property type="entry name" value="Purple acid phosphatase-like, N-terminal"/>
    <property type="match status" value="1"/>
</dbReference>
<evidence type="ECO:0000256" key="1">
    <source>
        <dbReference type="ARBA" id="ARBA00022729"/>
    </source>
</evidence>
<evidence type="ECO:0000256" key="2">
    <source>
        <dbReference type="SAM" id="SignalP"/>
    </source>
</evidence>
<protein>
    <recommendedName>
        <fullName evidence="3">Calcineurin-like phosphoesterase domain-containing protein</fullName>
    </recommendedName>
</protein>
<gene>
    <name evidence="4" type="ORF">C7H52_09280</name>
</gene>
<feature type="chain" id="PRO_5015424969" description="Calcineurin-like phosphoesterase domain-containing protein" evidence="2">
    <location>
        <begin position="25"/>
        <end position="431"/>
    </location>
</feature>
<dbReference type="SUPFAM" id="SSF56300">
    <property type="entry name" value="Metallo-dependent phosphatases"/>
    <property type="match status" value="1"/>
</dbReference>
<evidence type="ECO:0000259" key="3">
    <source>
        <dbReference type="Pfam" id="PF00149"/>
    </source>
</evidence>
<dbReference type="EMBL" id="PXOQ01000009">
    <property type="protein sequence ID" value="PSG88482.1"/>
    <property type="molecule type" value="Genomic_DNA"/>
</dbReference>
<dbReference type="Gene3D" id="3.60.21.10">
    <property type="match status" value="1"/>
</dbReference>
<dbReference type="PANTHER" id="PTHR45867">
    <property type="entry name" value="PURPLE ACID PHOSPHATASE"/>
    <property type="match status" value="1"/>
</dbReference>
<reference evidence="4 5" key="1">
    <citation type="submission" date="2018-03" db="EMBL/GenBank/DDBJ databases">
        <title>Mesoflavibacter sp. HG37 and Mesoflavibacter sp. HG96 sp.nov., two marine bacteria isolated from seawater of Western Pacific Ocean.</title>
        <authorList>
            <person name="Cheng H."/>
            <person name="Wu Y.-H."/>
            <person name="Guo L.-L."/>
            <person name="Xu X.-W."/>
        </authorList>
    </citation>
    <scope>NUCLEOTIDE SEQUENCE [LARGE SCALE GENOMIC DNA]</scope>
    <source>
        <strain evidence="4 5">KCTC 32269</strain>
    </source>
</reference>
<dbReference type="Pfam" id="PF00149">
    <property type="entry name" value="Metallophos"/>
    <property type="match status" value="1"/>
</dbReference>
<feature type="signal peptide" evidence="2">
    <location>
        <begin position="1"/>
        <end position="24"/>
    </location>
</feature>
<dbReference type="GO" id="GO:0046872">
    <property type="term" value="F:metal ion binding"/>
    <property type="evidence" value="ECO:0007669"/>
    <property type="project" value="InterPro"/>
</dbReference>
<dbReference type="AlphaFoldDB" id="A0A2T1N9G4"/>
<keyword evidence="1 2" id="KW-0732">Signal</keyword>
<dbReference type="Proteomes" id="UP000238426">
    <property type="component" value="Unassembled WGS sequence"/>
</dbReference>
<proteinExistence type="predicted"/>
<dbReference type="InterPro" id="IPR008963">
    <property type="entry name" value="Purple_acid_Pase-like_N"/>
</dbReference>
<dbReference type="InterPro" id="IPR029052">
    <property type="entry name" value="Metallo-depent_PP-like"/>
</dbReference>
<dbReference type="GO" id="GO:0003993">
    <property type="term" value="F:acid phosphatase activity"/>
    <property type="evidence" value="ECO:0007669"/>
    <property type="project" value="InterPro"/>
</dbReference>
<name>A0A2T1N9G4_9FLAO</name>
<dbReference type="OrthoDB" id="9809781at2"/>
<dbReference type="SUPFAM" id="SSF49363">
    <property type="entry name" value="Purple acid phosphatase, N-terminal domain"/>
    <property type="match status" value="1"/>
</dbReference>
<accession>A0A2T1N9G4</accession>
<keyword evidence="5" id="KW-1185">Reference proteome</keyword>
<dbReference type="RefSeq" id="WP_106463621.1">
    <property type="nucleotide sequence ID" value="NZ_PXOQ01000009.1"/>
</dbReference>
<comment type="caution">
    <text evidence="4">The sequence shown here is derived from an EMBL/GenBank/DDBJ whole genome shotgun (WGS) entry which is preliminary data.</text>
</comment>
<evidence type="ECO:0000313" key="4">
    <source>
        <dbReference type="EMBL" id="PSG88482.1"/>
    </source>
</evidence>
<organism evidence="4 5">
    <name type="scientific">Aurantibacter aestuarii</name>
    <dbReference type="NCBI Taxonomy" id="1266046"/>
    <lineage>
        <taxon>Bacteria</taxon>
        <taxon>Pseudomonadati</taxon>
        <taxon>Bacteroidota</taxon>
        <taxon>Flavobacteriia</taxon>
        <taxon>Flavobacteriales</taxon>
        <taxon>Flavobacteriaceae</taxon>
        <taxon>Aurantibacter</taxon>
    </lineage>
</organism>